<evidence type="ECO:0000256" key="7">
    <source>
        <dbReference type="ARBA" id="ARBA00022840"/>
    </source>
</evidence>
<sequence length="318" mass="34272">MTTPYRRRGEGECEMDAWLDANATTLVVVLAAASAALLLLAVVLLALWRHSRRAARRAVRERAAAQRERLDLELQLAEQGSRLTMVRELHEIAVHSVSVIATQAEGAQYAASQDPSAATRSAAAIAAAARETLADLRRVMTVARGGEVDADEQPGLANVQELFRVMRDAGLGVDFTETGSSHELRHGAELAVYRILQEALSNSLDHGGPGTTATVAFTWTDDGLKVLVEDDGTRAAAIRNGLDPYAEAQKQGYTVDDDLAALTQAPNGRGMTEMRERTELFGGVFEAHPVPGVGFTVQAVFPSLRYHNGVHGVPLDRR</sequence>
<dbReference type="InterPro" id="IPR050482">
    <property type="entry name" value="Sensor_HK_TwoCompSys"/>
</dbReference>
<keyword evidence="5" id="KW-0547">Nucleotide-binding</keyword>
<keyword evidence="8" id="KW-0902">Two-component regulatory system</keyword>
<dbReference type="Gene3D" id="3.30.565.10">
    <property type="entry name" value="Histidine kinase-like ATPase, C-terminal domain"/>
    <property type="match status" value="1"/>
</dbReference>
<evidence type="ECO:0000256" key="5">
    <source>
        <dbReference type="ARBA" id="ARBA00022741"/>
    </source>
</evidence>
<keyword evidence="9" id="KW-0812">Transmembrane</keyword>
<keyword evidence="7" id="KW-0067">ATP-binding</keyword>
<dbReference type="SUPFAM" id="SSF55874">
    <property type="entry name" value="ATPase domain of HSP90 chaperone/DNA topoisomerase II/histidine kinase"/>
    <property type="match status" value="1"/>
</dbReference>
<dbReference type="Proteomes" id="UP001157069">
    <property type="component" value="Unassembled WGS sequence"/>
</dbReference>
<evidence type="ECO:0000259" key="10">
    <source>
        <dbReference type="Pfam" id="PF02518"/>
    </source>
</evidence>
<evidence type="ECO:0000256" key="3">
    <source>
        <dbReference type="ARBA" id="ARBA00022553"/>
    </source>
</evidence>
<evidence type="ECO:0000256" key="1">
    <source>
        <dbReference type="ARBA" id="ARBA00000085"/>
    </source>
</evidence>
<keyword evidence="9" id="KW-1133">Transmembrane helix</keyword>
<name>A0ABQ6JYH7_9MICO</name>
<dbReference type="InterPro" id="IPR036890">
    <property type="entry name" value="HATPase_C_sf"/>
</dbReference>
<keyword evidence="6" id="KW-0418">Kinase</keyword>
<dbReference type="EMBL" id="BSVA01000001">
    <property type="protein sequence ID" value="GMA92345.1"/>
    <property type="molecule type" value="Genomic_DNA"/>
</dbReference>
<evidence type="ECO:0000259" key="11">
    <source>
        <dbReference type="Pfam" id="PF07730"/>
    </source>
</evidence>
<dbReference type="Gene3D" id="1.20.5.1930">
    <property type="match status" value="1"/>
</dbReference>
<feature type="domain" description="Histidine kinase/HSP90-like ATPase" evidence="10">
    <location>
        <begin position="189"/>
        <end position="302"/>
    </location>
</feature>
<dbReference type="InterPro" id="IPR011712">
    <property type="entry name" value="Sig_transdc_His_kin_sub3_dim/P"/>
</dbReference>
<organism evidence="12 13">
    <name type="scientific">Homoserinibacter gongjuensis</name>
    <dbReference type="NCBI Taxonomy" id="1162968"/>
    <lineage>
        <taxon>Bacteria</taxon>
        <taxon>Bacillati</taxon>
        <taxon>Actinomycetota</taxon>
        <taxon>Actinomycetes</taxon>
        <taxon>Micrococcales</taxon>
        <taxon>Microbacteriaceae</taxon>
        <taxon>Homoserinibacter</taxon>
    </lineage>
</organism>
<comment type="catalytic activity">
    <reaction evidence="1">
        <text>ATP + protein L-histidine = ADP + protein N-phospho-L-histidine.</text>
        <dbReference type="EC" id="2.7.13.3"/>
    </reaction>
</comment>
<protein>
    <recommendedName>
        <fullName evidence="2">histidine kinase</fullName>
        <ecNumber evidence="2">2.7.13.3</ecNumber>
    </recommendedName>
</protein>
<evidence type="ECO:0000256" key="6">
    <source>
        <dbReference type="ARBA" id="ARBA00022777"/>
    </source>
</evidence>
<evidence type="ECO:0000256" key="9">
    <source>
        <dbReference type="SAM" id="Phobius"/>
    </source>
</evidence>
<accession>A0ABQ6JYH7</accession>
<comment type="caution">
    <text evidence="12">The sequence shown here is derived from an EMBL/GenBank/DDBJ whole genome shotgun (WGS) entry which is preliminary data.</text>
</comment>
<dbReference type="CDD" id="cd16917">
    <property type="entry name" value="HATPase_UhpB-NarQ-NarX-like"/>
    <property type="match status" value="1"/>
</dbReference>
<proteinExistence type="predicted"/>
<dbReference type="PANTHER" id="PTHR24421:SF10">
    <property type="entry name" value="NITRATE_NITRITE SENSOR PROTEIN NARQ"/>
    <property type="match status" value="1"/>
</dbReference>
<keyword evidence="9" id="KW-0472">Membrane</keyword>
<feature type="transmembrane region" description="Helical" evidence="9">
    <location>
        <begin position="25"/>
        <end position="48"/>
    </location>
</feature>
<keyword evidence="3" id="KW-0597">Phosphoprotein</keyword>
<dbReference type="Pfam" id="PF07730">
    <property type="entry name" value="HisKA_3"/>
    <property type="match status" value="1"/>
</dbReference>
<evidence type="ECO:0000256" key="8">
    <source>
        <dbReference type="ARBA" id="ARBA00023012"/>
    </source>
</evidence>
<dbReference type="InterPro" id="IPR003594">
    <property type="entry name" value="HATPase_dom"/>
</dbReference>
<evidence type="ECO:0000256" key="4">
    <source>
        <dbReference type="ARBA" id="ARBA00022679"/>
    </source>
</evidence>
<dbReference type="PANTHER" id="PTHR24421">
    <property type="entry name" value="NITRATE/NITRITE SENSOR PROTEIN NARX-RELATED"/>
    <property type="match status" value="1"/>
</dbReference>
<feature type="domain" description="Signal transduction histidine kinase subgroup 3 dimerisation and phosphoacceptor" evidence="11">
    <location>
        <begin position="82"/>
        <end position="144"/>
    </location>
</feature>
<dbReference type="EC" id="2.7.13.3" evidence="2"/>
<gene>
    <name evidence="12" type="ORF">GCM10025869_28740</name>
</gene>
<evidence type="ECO:0000313" key="12">
    <source>
        <dbReference type="EMBL" id="GMA92345.1"/>
    </source>
</evidence>
<reference evidence="13" key="1">
    <citation type="journal article" date="2019" name="Int. J. Syst. Evol. Microbiol.">
        <title>The Global Catalogue of Microorganisms (GCM) 10K type strain sequencing project: providing services to taxonomists for standard genome sequencing and annotation.</title>
        <authorList>
            <consortium name="The Broad Institute Genomics Platform"/>
            <consortium name="The Broad Institute Genome Sequencing Center for Infectious Disease"/>
            <person name="Wu L."/>
            <person name="Ma J."/>
        </authorList>
    </citation>
    <scope>NUCLEOTIDE SEQUENCE [LARGE SCALE GENOMIC DNA]</scope>
    <source>
        <strain evidence="13">NBRC 108755</strain>
    </source>
</reference>
<evidence type="ECO:0000313" key="13">
    <source>
        <dbReference type="Proteomes" id="UP001157069"/>
    </source>
</evidence>
<keyword evidence="13" id="KW-1185">Reference proteome</keyword>
<dbReference type="Pfam" id="PF02518">
    <property type="entry name" value="HATPase_c"/>
    <property type="match status" value="1"/>
</dbReference>
<evidence type="ECO:0000256" key="2">
    <source>
        <dbReference type="ARBA" id="ARBA00012438"/>
    </source>
</evidence>
<keyword evidence="4" id="KW-0808">Transferase</keyword>